<dbReference type="EMBL" id="CP053661">
    <property type="protein sequence ID" value="QKD82562.1"/>
    <property type="molecule type" value="Genomic_DNA"/>
</dbReference>
<evidence type="ECO:0000256" key="1">
    <source>
        <dbReference type="SAM" id="Phobius"/>
    </source>
</evidence>
<proteinExistence type="predicted"/>
<sequence>MVHVSHVLTAYLVLSAIAFTVYLSIFLKDPSTPKTDSLSWLVLIVATLLSPISLPISLLKWLKSLRRPTE</sequence>
<evidence type="ECO:0000313" key="2">
    <source>
        <dbReference type="EMBL" id="QKD82562.1"/>
    </source>
</evidence>
<keyword evidence="3" id="KW-1185">Reference proteome</keyword>
<accession>A0A6M8B8U2</accession>
<name>A0A6M8B8U2_9CYAN</name>
<reference evidence="2 3" key="1">
    <citation type="submission" date="2020-05" db="EMBL/GenBank/DDBJ databases">
        <title>Complete genome sequence of of a novel Thermoleptolyngbya strain isolated from hot springs of Ganzi, Sichuan China.</title>
        <authorList>
            <person name="Tang J."/>
            <person name="Daroch M."/>
            <person name="Li L."/>
            <person name="Waleron K."/>
            <person name="Waleron M."/>
            <person name="Waleron M."/>
        </authorList>
    </citation>
    <scope>NUCLEOTIDE SEQUENCE [LARGE SCALE GENOMIC DNA]</scope>
    <source>
        <strain evidence="2 3">PKUAC-SCTA183</strain>
    </source>
</reference>
<keyword evidence="1" id="KW-1133">Transmembrane helix</keyword>
<feature type="transmembrane region" description="Helical" evidence="1">
    <location>
        <begin position="7"/>
        <end position="26"/>
    </location>
</feature>
<protein>
    <submittedName>
        <fullName evidence="2">Uncharacterized protein</fullName>
    </submittedName>
</protein>
<evidence type="ECO:0000313" key="3">
    <source>
        <dbReference type="Proteomes" id="UP000505210"/>
    </source>
</evidence>
<dbReference type="RefSeq" id="WP_172355461.1">
    <property type="nucleotide sequence ID" value="NZ_CP053661.1"/>
</dbReference>
<dbReference type="AlphaFoldDB" id="A0A6M8B8U2"/>
<organism evidence="2 3">
    <name type="scientific">Thermoleptolyngbya sichuanensis A183</name>
    <dbReference type="NCBI Taxonomy" id="2737172"/>
    <lineage>
        <taxon>Bacteria</taxon>
        <taxon>Bacillati</taxon>
        <taxon>Cyanobacteriota</taxon>
        <taxon>Cyanophyceae</taxon>
        <taxon>Oculatellales</taxon>
        <taxon>Oculatellaceae</taxon>
        <taxon>Thermoleptolyngbya</taxon>
        <taxon>Thermoleptolyngbya sichuanensis</taxon>
    </lineage>
</organism>
<dbReference type="KEGG" id="theu:HPC62_10520"/>
<feature type="transmembrane region" description="Helical" evidence="1">
    <location>
        <begin position="38"/>
        <end position="59"/>
    </location>
</feature>
<dbReference type="Proteomes" id="UP000505210">
    <property type="component" value="Chromosome"/>
</dbReference>
<keyword evidence="1" id="KW-0812">Transmembrane</keyword>
<keyword evidence="1" id="KW-0472">Membrane</keyword>
<gene>
    <name evidence="2" type="ORF">HPC62_10520</name>
</gene>